<protein>
    <submittedName>
        <fullName evidence="3">Uncharacterized protein</fullName>
    </submittedName>
</protein>
<evidence type="ECO:0000256" key="1">
    <source>
        <dbReference type="SAM" id="Coils"/>
    </source>
</evidence>
<reference evidence="3" key="1">
    <citation type="submission" date="2019-09" db="EMBL/GenBank/DDBJ databases">
        <authorList>
            <person name="Zhang L."/>
        </authorList>
    </citation>
    <scope>NUCLEOTIDE SEQUENCE</scope>
</reference>
<evidence type="ECO:0000313" key="3">
    <source>
        <dbReference type="EMBL" id="VVW40121.1"/>
    </source>
</evidence>
<keyword evidence="1" id="KW-0175">Coiled coil</keyword>
<dbReference type="EMBL" id="LR721783">
    <property type="protein sequence ID" value="VVW40121.1"/>
    <property type="molecule type" value="Genomic_DNA"/>
</dbReference>
<dbReference type="AlphaFoldDB" id="A0A5K1DL94"/>
<feature type="region of interest" description="Disordered" evidence="2">
    <location>
        <begin position="1"/>
        <end position="41"/>
    </location>
</feature>
<feature type="coiled-coil region" evidence="1">
    <location>
        <begin position="311"/>
        <end position="401"/>
    </location>
</feature>
<feature type="compositionally biased region" description="Basic residues" evidence="2">
    <location>
        <begin position="8"/>
        <end position="24"/>
    </location>
</feature>
<sequence length="414" mass="45911">MVETKQSPAKRRWKAVCRRRRGRPRASYQSLNQLASSGAAAREQRQTRAAIVEDAEQRQTQAAIVEDAEQQQTQAAIVEDATFMTVCSNCKTIYEYHSPVLGKPIRCRHCREVFVAERTTLSTELGGDDLSVISSSSQVGDISTPISASPVRLQMDELNSNDPRRTENHGTTNCGELKTGLSSEDLADQNFNQERPMVNRPPVGDEYFKQGLRFMVNGFFSLAKAAKPEQLPQLMSYGKIILRNFADLGIADSGFGAHLNSLQQQAADVASRESLASSSKASHDSLVDLLRATERETFEARQKKAAIDGEISDCTRQVERKEASLAEAKEREEMARIARIQVEEELEGEKVKLIVAEASSEKAAHDLVGKEEASAKAKKKVSRAEEELQVHMEALKESKAKWTTLCLQEPNSQD</sequence>
<feature type="region of interest" description="Disordered" evidence="2">
    <location>
        <begin position="160"/>
        <end position="179"/>
    </location>
</feature>
<evidence type="ECO:0000256" key="2">
    <source>
        <dbReference type="SAM" id="MobiDB-lite"/>
    </source>
</evidence>
<accession>A0A5K1DL94</accession>
<feature type="compositionally biased region" description="Polar residues" evidence="2">
    <location>
        <begin position="27"/>
        <end position="36"/>
    </location>
</feature>
<proteinExistence type="predicted"/>
<gene>
    <name evidence="3" type="ORF">NYM_LOCUS19993</name>
</gene>
<organism evidence="3">
    <name type="scientific">Nymphaea colorata</name>
    <name type="common">pocket water lily</name>
    <dbReference type="NCBI Taxonomy" id="210225"/>
    <lineage>
        <taxon>Eukaryota</taxon>
        <taxon>Viridiplantae</taxon>
        <taxon>Streptophyta</taxon>
        <taxon>Embryophyta</taxon>
        <taxon>Tracheophyta</taxon>
        <taxon>Spermatophyta</taxon>
        <taxon>Magnoliopsida</taxon>
        <taxon>Nymphaeales</taxon>
        <taxon>Nymphaeaceae</taxon>
        <taxon>Nymphaea</taxon>
    </lineage>
</organism>
<name>A0A5K1DL94_9MAGN</name>
<dbReference type="Gramene" id="NC5G0183180.1">
    <property type="protein sequence ID" value="NC5G0183180.1:cds"/>
    <property type="gene ID" value="NC5G0183180"/>
</dbReference>